<protein>
    <submittedName>
        <fullName evidence="1">Uncharacterized protein</fullName>
    </submittedName>
</protein>
<accession>A0A0E9RE87</accession>
<reference evidence="1" key="2">
    <citation type="journal article" date="2015" name="Fish Shellfish Immunol.">
        <title>Early steps in the European eel (Anguilla anguilla)-Vibrio vulnificus interaction in the gills: Role of the RtxA13 toxin.</title>
        <authorList>
            <person name="Callol A."/>
            <person name="Pajuelo D."/>
            <person name="Ebbesson L."/>
            <person name="Teles M."/>
            <person name="MacKenzie S."/>
            <person name="Amaro C."/>
        </authorList>
    </citation>
    <scope>NUCLEOTIDE SEQUENCE</scope>
</reference>
<dbReference type="AlphaFoldDB" id="A0A0E9RE87"/>
<name>A0A0E9RE87_ANGAN</name>
<reference evidence="1" key="1">
    <citation type="submission" date="2014-11" db="EMBL/GenBank/DDBJ databases">
        <authorList>
            <person name="Amaro Gonzalez C."/>
        </authorList>
    </citation>
    <scope>NUCLEOTIDE SEQUENCE</scope>
</reference>
<evidence type="ECO:0000313" key="1">
    <source>
        <dbReference type="EMBL" id="JAH27456.1"/>
    </source>
</evidence>
<dbReference type="EMBL" id="GBXM01081121">
    <property type="protein sequence ID" value="JAH27456.1"/>
    <property type="molecule type" value="Transcribed_RNA"/>
</dbReference>
<proteinExistence type="predicted"/>
<sequence length="34" mass="3856">MVRCTVTAQWCWKTLRSPSPRSTKTCPSSGRSKK</sequence>
<organism evidence="1">
    <name type="scientific">Anguilla anguilla</name>
    <name type="common">European freshwater eel</name>
    <name type="synonym">Muraena anguilla</name>
    <dbReference type="NCBI Taxonomy" id="7936"/>
    <lineage>
        <taxon>Eukaryota</taxon>
        <taxon>Metazoa</taxon>
        <taxon>Chordata</taxon>
        <taxon>Craniata</taxon>
        <taxon>Vertebrata</taxon>
        <taxon>Euteleostomi</taxon>
        <taxon>Actinopterygii</taxon>
        <taxon>Neopterygii</taxon>
        <taxon>Teleostei</taxon>
        <taxon>Anguilliformes</taxon>
        <taxon>Anguillidae</taxon>
        <taxon>Anguilla</taxon>
    </lineage>
</organism>